<keyword evidence="2" id="KW-1185">Reference proteome</keyword>
<reference evidence="2" key="1">
    <citation type="journal article" date="2019" name="Int. J. Syst. Evol. Microbiol.">
        <title>The Global Catalogue of Microorganisms (GCM) 10K type strain sequencing project: providing services to taxonomists for standard genome sequencing and annotation.</title>
        <authorList>
            <consortium name="The Broad Institute Genomics Platform"/>
            <consortium name="The Broad Institute Genome Sequencing Center for Infectious Disease"/>
            <person name="Wu L."/>
            <person name="Ma J."/>
        </authorList>
    </citation>
    <scope>NUCLEOTIDE SEQUENCE [LARGE SCALE GENOMIC DNA]</scope>
    <source>
        <strain evidence="2">CGMCC 4.7427</strain>
    </source>
</reference>
<dbReference type="EMBL" id="JBHSHB010000012">
    <property type="protein sequence ID" value="MFC4690207.1"/>
    <property type="molecule type" value="Genomic_DNA"/>
</dbReference>
<protein>
    <recommendedName>
        <fullName evidence="3">DUF1801 domain-containing protein</fullName>
    </recommendedName>
</protein>
<gene>
    <name evidence="1" type="ORF">ACFO5T_07175</name>
</gene>
<evidence type="ECO:0008006" key="3">
    <source>
        <dbReference type="Google" id="ProtNLM"/>
    </source>
</evidence>
<accession>A0ABV9L8H9</accession>
<sequence length="129" mass="14379">MYISPMLTNPIEIDLALRTLIKAHEDKLQLRKDDSAGLEAAGTIPTMQGKQKVDGHYFASVIPKPKDCRLYFFPIYTDVAAFTDLDPALKKCLKGKSCFHIKKMDASLEASISDMIDKGIAIYQEKGII</sequence>
<comment type="caution">
    <text evidence="1">The sequence shown here is derived from an EMBL/GenBank/DDBJ whole genome shotgun (WGS) entry which is preliminary data.</text>
</comment>
<evidence type="ECO:0000313" key="1">
    <source>
        <dbReference type="EMBL" id="MFC4690207.1"/>
    </source>
</evidence>
<evidence type="ECO:0000313" key="2">
    <source>
        <dbReference type="Proteomes" id="UP001595878"/>
    </source>
</evidence>
<organism evidence="1 2">
    <name type="scientific">Dokdonia genika</name>
    <dbReference type="NCBI Taxonomy" id="308113"/>
    <lineage>
        <taxon>Bacteria</taxon>
        <taxon>Pseudomonadati</taxon>
        <taxon>Bacteroidota</taxon>
        <taxon>Flavobacteriia</taxon>
        <taxon>Flavobacteriales</taxon>
        <taxon>Flavobacteriaceae</taxon>
        <taxon>Dokdonia</taxon>
    </lineage>
</organism>
<name>A0ABV9L8H9_9FLAO</name>
<proteinExistence type="predicted"/>
<dbReference type="Proteomes" id="UP001595878">
    <property type="component" value="Unassembled WGS sequence"/>
</dbReference>